<dbReference type="Pfam" id="PF02873">
    <property type="entry name" value="MurB_C"/>
    <property type="match status" value="1"/>
</dbReference>
<dbReference type="Gene3D" id="3.30.43.10">
    <property type="entry name" value="Uridine Diphospho-n-acetylenolpyruvylglucosamine Reductase, domain 2"/>
    <property type="match status" value="1"/>
</dbReference>
<keyword evidence="11 19" id="KW-0521">NADP</keyword>
<keyword evidence="13 19" id="KW-0573">Peptidoglycan synthesis</keyword>
<dbReference type="PANTHER" id="PTHR21071:SF4">
    <property type="entry name" value="UDP-N-ACETYLENOLPYRUVOYLGLUCOSAMINE REDUCTASE"/>
    <property type="match status" value="1"/>
</dbReference>
<comment type="subcellular location">
    <subcellularLocation>
        <location evidence="3 19">Cytoplasm</location>
    </subcellularLocation>
</comment>
<dbReference type="RefSeq" id="WP_015389719.1">
    <property type="nucleotide sequence ID" value="NC_020284.1"/>
</dbReference>
<comment type="function">
    <text evidence="2 19">Cell wall formation.</text>
</comment>
<dbReference type="GO" id="GO:0071555">
    <property type="term" value="P:cell wall organization"/>
    <property type="evidence" value="ECO:0007669"/>
    <property type="project" value="UniProtKB-KW"/>
</dbReference>
<dbReference type="Gene3D" id="3.90.78.10">
    <property type="entry name" value="UDP-N-acetylenolpyruvoylglucosamine reductase, C-terminal domain"/>
    <property type="match status" value="1"/>
</dbReference>
<evidence type="ECO:0000256" key="16">
    <source>
        <dbReference type="ARBA" id="ARBA00023316"/>
    </source>
</evidence>
<dbReference type="Proteomes" id="UP000011658">
    <property type="component" value="Chromosome"/>
</dbReference>
<dbReference type="KEGG" id="kga:ST1E_0921"/>
<evidence type="ECO:0000256" key="13">
    <source>
        <dbReference type="ARBA" id="ARBA00022984"/>
    </source>
</evidence>
<comment type="similarity">
    <text evidence="19">Belongs to the MurB family.</text>
</comment>
<evidence type="ECO:0000256" key="4">
    <source>
        <dbReference type="ARBA" id="ARBA00004752"/>
    </source>
</evidence>
<dbReference type="EC" id="1.3.1.98" evidence="5 19"/>
<keyword evidence="22" id="KW-1185">Reference proteome</keyword>
<dbReference type="eggNOG" id="COG0812">
    <property type="taxonomic scope" value="Bacteria"/>
</dbReference>
<evidence type="ECO:0000256" key="14">
    <source>
        <dbReference type="ARBA" id="ARBA00023002"/>
    </source>
</evidence>
<feature type="active site" evidence="19">
    <location>
        <position position="334"/>
    </location>
</feature>
<evidence type="ECO:0000256" key="11">
    <source>
        <dbReference type="ARBA" id="ARBA00022857"/>
    </source>
</evidence>
<sequence length="339" mass="38635">MKSELKHQNLKYFNTFKLNSYTDHFFIVRSFKDLKFTTNIFSDYKDTIVIGGGSNIILPEYIASLVIKVDFSGIRMISNFENTVLIEAYAGESWHDFVMYCINKGWYGLENLAFIPGTVGAAPVQNIGAYGVEFSNCCHSVVAWSLSDGKVIEIPVKECFFSYRSSIFKQELNRNLIILSVRVLLSRKWNPNLEYFKRNDFLSKTPEHTDSINDFIDTICSMRKSKLPNIKEFGNVGSFFKNPIVTKEIFLNALNFFPSLVFWKQGEDSYKLSAGWLIDNCGWKGKKYGSVAVYDKNALILLNQGSAKFDDVMNLAALIASDVYCKSGVILEIEPKVYY</sequence>
<keyword evidence="16 19" id="KW-0961">Cell wall biogenesis/degradation</keyword>
<evidence type="ECO:0000256" key="10">
    <source>
        <dbReference type="ARBA" id="ARBA00022827"/>
    </source>
</evidence>
<comment type="cofactor">
    <cofactor evidence="1 19">
        <name>FAD</name>
        <dbReference type="ChEBI" id="CHEBI:57692"/>
    </cofactor>
</comment>
<evidence type="ECO:0000256" key="1">
    <source>
        <dbReference type="ARBA" id="ARBA00001974"/>
    </source>
</evidence>
<keyword evidence="15 19" id="KW-0131">Cell cycle</keyword>
<evidence type="ECO:0000256" key="17">
    <source>
        <dbReference type="ARBA" id="ARBA00031026"/>
    </source>
</evidence>
<dbReference type="EMBL" id="CP003806">
    <property type="protein sequence ID" value="AGF49235.1"/>
    <property type="molecule type" value="Genomic_DNA"/>
</dbReference>
<feature type="domain" description="FAD-binding PCMH-type" evidence="20">
    <location>
        <begin position="18"/>
        <end position="188"/>
    </location>
</feature>
<reference evidence="21 22" key="1">
    <citation type="journal article" date="2013" name="Genome Biol. Evol.">
        <title>Genome evolution and phylogenomic analysis of candidatus kinetoplastibacterium, the betaproteobacterial endosymbionts of strigomonas and angomonas.</title>
        <authorList>
            <person name="Alves J.M."/>
            <person name="Serrano M.G."/>
            <person name="Maia da Silva F."/>
            <person name="Voegtly L.J."/>
            <person name="Matveyev A.V."/>
            <person name="Teixeira M.M."/>
            <person name="Camargo E.P."/>
            <person name="Buck G.A."/>
        </authorList>
    </citation>
    <scope>NUCLEOTIDE SEQUENCE [LARGE SCALE GENOMIC DNA]</scope>
    <source>
        <strain evidence="21 22">TCC219</strain>
    </source>
</reference>
<dbReference type="InterPro" id="IPR036635">
    <property type="entry name" value="MurB_C_sf"/>
</dbReference>
<dbReference type="InterPro" id="IPR016167">
    <property type="entry name" value="FAD-bd_PCMH_sub1"/>
</dbReference>
<dbReference type="GO" id="GO:0009252">
    <property type="term" value="P:peptidoglycan biosynthetic process"/>
    <property type="evidence" value="ECO:0007669"/>
    <property type="project" value="UniProtKB-UniRule"/>
</dbReference>
<keyword evidence="8 19" id="KW-0132">Cell division</keyword>
<evidence type="ECO:0000256" key="19">
    <source>
        <dbReference type="HAMAP-Rule" id="MF_00037"/>
    </source>
</evidence>
<gene>
    <name evidence="19" type="primary">murB</name>
    <name evidence="21" type="ORF">ST1E_0921</name>
</gene>
<evidence type="ECO:0000256" key="7">
    <source>
        <dbReference type="ARBA" id="ARBA00022490"/>
    </source>
</evidence>
<dbReference type="Pfam" id="PF01565">
    <property type="entry name" value="FAD_binding_4"/>
    <property type="match status" value="1"/>
</dbReference>
<accession>M1MBP3</accession>
<dbReference type="PATRIC" id="fig|1208921.3.peg.523"/>
<dbReference type="UniPathway" id="UPA00219"/>
<name>M1MBP3_9PROT</name>
<dbReference type="PANTHER" id="PTHR21071">
    <property type="entry name" value="UDP-N-ACETYLENOLPYRUVOYLGLUCOSAMINE REDUCTASE"/>
    <property type="match status" value="1"/>
</dbReference>
<keyword evidence="12 19" id="KW-0133">Cell shape</keyword>
<dbReference type="GO" id="GO:0008762">
    <property type="term" value="F:UDP-N-acetylmuramate dehydrogenase activity"/>
    <property type="evidence" value="ECO:0007669"/>
    <property type="project" value="UniProtKB-UniRule"/>
</dbReference>
<dbReference type="NCBIfam" id="TIGR00179">
    <property type="entry name" value="murB"/>
    <property type="match status" value="1"/>
</dbReference>
<organism evidence="21 22">
    <name type="scientific">Candidatus Kinetoplastidibacterium galati TCC219</name>
    <dbReference type="NCBI Taxonomy" id="1208921"/>
    <lineage>
        <taxon>Bacteria</taxon>
        <taxon>Pseudomonadati</taxon>
        <taxon>Pseudomonadota</taxon>
        <taxon>Betaproteobacteria</taxon>
        <taxon>Candidatus Kinetoplastidibacterium</taxon>
    </lineage>
</organism>
<dbReference type="GO" id="GO:0051301">
    <property type="term" value="P:cell division"/>
    <property type="evidence" value="ECO:0007669"/>
    <property type="project" value="UniProtKB-KW"/>
</dbReference>
<dbReference type="GO" id="GO:0008360">
    <property type="term" value="P:regulation of cell shape"/>
    <property type="evidence" value="ECO:0007669"/>
    <property type="project" value="UniProtKB-KW"/>
</dbReference>
<evidence type="ECO:0000256" key="9">
    <source>
        <dbReference type="ARBA" id="ARBA00022630"/>
    </source>
</evidence>
<evidence type="ECO:0000256" key="8">
    <source>
        <dbReference type="ARBA" id="ARBA00022618"/>
    </source>
</evidence>
<dbReference type="SUPFAM" id="SSF56194">
    <property type="entry name" value="Uridine diphospho-N-Acetylenolpyruvylglucosamine reductase, MurB, C-terminal domain"/>
    <property type="match status" value="1"/>
</dbReference>
<evidence type="ECO:0000256" key="15">
    <source>
        <dbReference type="ARBA" id="ARBA00023306"/>
    </source>
</evidence>
<dbReference type="InterPro" id="IPR003170">
    <property type="entry name" value="MurB"/>
</dbReference>
<feature type="active site" description="Proton donor" evidence="19">
    <location>
        <position position="238"/>
    </location>
</feature>
<dbReference type="InterPro" id="IPR016169">
    <property type="entry name" value="FAD-bd_PCMH_sub2"/>
</dbReference>
<dbReference type="PROSITE" id="PS51387">
    <property type="entry name" value="FAD_PCMH"/>
    <property type="match status" value="1"/>
</dbReference>
<keyword evidence="7 19" id="KW-0963">Cytoplasm</keyword>
<evidence type="ECO:0000256" key="3">
    <source>
        <dbReference type="ARBA" id="ARBA00004496"/>
    </source>
</evidence>
<dbReference type="InterPro" id="IPR036318">
    <property type="entry name" value="FAD-bd_PCMH-like_sf"/>
</dbReference>
<evidence type="ECO:0000313" key="22">
    <source>
        <dbReference type="Proteomes" id="UP000011658"/>
    </source>
</evidence>
<dbReference type="GO" id="GO:0071949">
    <property type="term" value="F:FAD binding"/>
    <property type="evidence" value="ECO:0007669"/>
    <property type="project" value="InterPro"/>
</dbReference>
<keyword evidence="14 19" id="KW-0560">Oxidoreductase</keyword>
<keyword evidence="10 19" id="KW-0274">FAD</keyword>
<dbReference type="GO" id="GO:0005829">
    <property type="term" value="C:cytosol"/>
    <property type="evidence" value="ECO:0007669"/>
    <property type="project" value="TreeGrafter"/>
</dbReference>
<evidence type="ECO:0000256" key="12">
    <source>
        <dbReference type="ARBA" id="ARBA00022960"/>
    </source>
</evidence>
<dbReference type="HAMAP" id="MF_00037">
    <property type="entry name" value="MurB"/>
    <property type="match status" value="1"/>
</dbReference>
<dbReference type="OrthoDB" id="9804753at2"/>
<evidence type="ECO:0000256" key="5">
    <source>
        <dbReference type="ARBA" id="ARBA00012518"/>
    </source>
</evidence>
<dbReference type="STRING" id="1208921.ST1E_0921"/>
<evidence type="ECO:0000256" key="2">
    <source>
        <dbReference type="ARBA" id="ARBA00003921"/>
    </source>
</evidence>
<protein>
    <recommendedName>
        <fullName evidence="6 19">UDP-N-acetylenolpyruvoylglucosamine reductase</fullName>
        <ecNumber evidence="5 19">1.3.1.98</ecNumber>
    </recommendedName>
    <alternativeName>
        <fullName evidence="17 19">UDP-N-acetylmuramate dehydrogenase</fullName>
    </alternativeName>
</protein>
<proteinExistence type="inferred from homology"/>
<dbReference type="Gene3D" id="3.30.465.10">
    <property type="match status" value="1"/>
</dbReference>
<evidence type="ECO:0000259" key="20">
    <source>
        <dbReference type="PROSITE" id="PS51387"/>
    </source>
</evidence>
<feature type="active site" evidence="19">
    <location>
        <position position="164"/>
    </location>
</feature>
<comment type="catalytic activity">
    <reaction evidence="18 19">
        <text>UDP-N-acetyl-alpha-D-muramate + NADP(+) = UDP-N-acetyl-3-O-(1-carboxyvinyl)-alpha-D-glucosamine + NADPH + H(+)</text>
        <dbReference type="Rhea" id="RHEA:12248"/>
        <dbReference type="ChEBI" id="CHEBI:15378"/>
        <dbReference type="ChEBI" id="CHEBI:57783"/>
        <dbReference type="ChEBI" id="CHEBI:58349"/>
        <dbReference type="ChEBI" id="CHEBI:68483"/>
        <dbReference type="ChEBI" id="CHEBI:70757"/>
        <dbReference type="EC" id="1.3.1.98"/>
    </reaction>
</comment>
<evidence type="ECO:0000256" key="6">
    <source>
        <dbReference type="ARBA" id="ARBA00015188"/>
    </source>
</evidence>
<dbReference type="InterPro" id="IPR006094">
    <property type="entry name" value="Oxid_FAD_bind_N"/>
</dbReference>
<keyword evidence="9 19" id="KW-0285">Flavoprotein</keyword>
<dbReference type="SUPFAM" id="SSF56176">
    <property type="entry name" value="FAD-binding/transporter-associated domain-like"/>
    <property type="match status" value="1"/>
</dbReference>
<dbReference type="InterPro" id="IPR016166">
    <property type="entry name" value="FAD-bd_PCMH"/>
</dbReference>
<evidence type="ECO:0000256" key="18">
    <source>
        <dbReference type="ARBA" id="ARBA00048914"/>
    </source>
</evidence>
<dbReference type="NCBIfam" id="NF000755">
    <property type="entry name" value="PRK00046.1"/>
    <property type="match status" value="1"/>
</dbReference>
<dbReference type="HOGENOM" id="CLU_035304_0_0_4"/>
<evidence type="ECO:0000313" key="21">
    <source>
        <dbReference type="EMBL" id="AGF49235.1"/>
    </source>
</evidence>
<dbReference type="AlphaFoldDB" id="M1MBP3"/>
<comment type="pathway">
    <text evidence="4 19">Cell wall biogenesis; peptidoglycan biosynthesis.</text>
</comment>
<dbReference type="InterPro" id="IPR011601">
    <property type="entry name" value="MurB_C"/>
</dbReference>